<accession>A0A6N6VLJ8</accession>
<organism evidence="1 2">
    <name type="scientific">Parvibaculum sedimenti</name>
    <dbReference type="NCBI Taxonomy" id="2608632"/>
    <lineage>
        <taxon>Bacteria</taxon>
        <taxon>Pseudomonadati</taxon>
        <taxon>Pseudomonadota</taxon>
        <taxon>Alphaproteobacteria</taxon>
        <taxon>Hyphomicrobiales</taxon>
        <taxon>Parvibaculaceae</taxon>
        <taxon>Parvibaculum</taxon>
    </lineage>
</organism>
<sequence>MSERHFSAGTFLIFILIHVAFGLSACAAHSLRQPTMHEVHINPSTNAEADLASIDAVARSLGFVASPQDRNIGKSGRMPCVGTVDVLKSYRYSDVIGFYVVRFKEGGLLSVAFADTAEPGQQTPAASYDLFVKLAKGLISRFGRDRTSVPPTESDCVSWNGINLDTSGSGTW</sequence>
<dbReference type="PROSITE" id="PS51257">
    <property type="entry name" value="PROKAR_LIPOPROTEIN"/>
    <property type="match status" value="1"/>
</dbReference>
<dbReference type="Proteomes" id="UP000468901">
    <property type="component" value="Unassembled WGS sequence"/>
</dbReference>
<name>A0A6N6VLJ8_9HYPH</name>
<protein>
    <recommendedName>
        <fullName evidence="3">Lipoprotein</fullName>
    </recommendedName>
</protein>
<reference evidence="1 2" key="1">
    <citation type="submission" date="2019-09" db="EMBL/GenBank/DDBJ databases">
        <title>Parvibaculum sedimenti sp. nov., isolated from sediment.</title>
        <authorList>
            <person name="Wang Y."/>
        </authorList>
    </citation>
    <scope>NUCLEOTIDE SEQUENCE [LARGE SCALE GENOMIC DNA]</scope>
    <source>
        <strain evidence="1 2">HXT-9</strain>
    </source>
</reference>
<comment type="caution">
    <text evidence="1">The sequence shown here is derived from an EMBL/GenBank/DDBJ whole genome shotgun (WGS) entry which is preliminary data.</text>
</comment>
<dbReference type="EMBL" id="WESC01000003">
    <property type="protein sequence ID" value="KAB7741597.1"/>
    <property type="molecule type" value="Genomic_DNA"/>
</dbReference>
<proteinExistence type="predicted"/>
<evidence type="ECO:0000313" key="2">
    <source>
        <dbReference type="Proteomes" id="UP000468901"/>
    </source>
</evidence>
<evidence type="ECO:0008006" key="3">
    <source>
        <dbReference type="Google" id="ProtNLM"/>
    </source>
</evidence>
<dbReference type="RefSeq" id="WP_152214900.1">
    <property type="nucleotide sequence ID" value="NZ_WESC01000003.1"/>
</dbReference>
<evidence type="ECO:0000313" key="1">
    <source>
        <dbReference type="EMBL" id="KAB7741597.1"/>
    </source>
</evidence>
<keyword evidence="2" id="KW-1185">Reference proteome</keyword>
<dbReference type="AlphaFoldDB" id="A0A6N6VLJ8"/>
<gene>
    <name evidence="1" type="ORF">F2P47_04120</name>
</gene>